<proteinExistence type="predicted"/>
<dbReference type="Proteomes" id="UP000218767">
    <property type="component" value="Unassembled WGS sequence"/>
</dbReference>
<evidence type="ECO:0000313" key="2">
    <source>
        <dbReference type="Proteomes" id="UP000218767"/>
    </source>
</evidence>
<evidence type="ECO:0008006" key="3">
    <source>
        <dbReference type="Google" id="ProtNLM"/>
    </source>
</evidence>
<reference evidence="2" key="1">
    <citation type="submission" date="2017-08" db="EMBL/GenBank/DDBJ databases">
        <title>A dynamic microbial community with high functional redundancy inhabits the cold, oxic subseafloor aquifer.</title>
        <authorList>
            <person name="Tully B.J."/>
            <person name="Wheat C.G."/>
            <person name="Glazer B.T."/>
            <person name="Huber J.A."/>
        </authorList>
    </citation>
    <scope>NUCLEOTIDE SEQUENCE [LARGE SCALE GENOMIC DNA]</scope>
</reference>
<gene>
    <name evidence="1" type="ORF">COB20_16465</name>
</gene>
<evidence type="ECO:0000313" key="1">
    <source>
        <dbReference type="EMBL" id="PCI73017.1"/>
    </source>
</evidence>
<organism evidence="1 2">
    <name type="scientific">SAR86 cluster bacterium</name>
    <dbReference type="NCBI Taxonomy" id="2030880"/>
    <lineage>
        <taxon>Bacteria</taxon>
        <taxon>Pseudomonadati</taxon>
        <taxon>Pseudomonadota</taxon>
        <taxon>Gammaproteobacteria</taxon>
        <taxon>SAR86 cluster</taxon>
    </lineage>
</organism>
<dbReference type="Pfam" id="PF11219">
    <property type="entry name" value="DUF3014"/>
    <property type="match status" value="1"/>
</dbReference>
<protein>
    <recommendedName>
        <fullName evidence="3">DUF3014 domain-containing protein</fullName>
    </recommendedName>
</protein>
<dbReference type="AlphaFoldDB" id="A0A2A4WT82"/>
<feature type="non-terminal residue" evidence="1">
    <location>
        <position position="1"/>
    </location>
</feature>
<dbReference type="EMBL" id="NVUL01000131">
    <property type="protein sequence ID" value="PCI73017.1"/>
    <property type="molecule type" value="Genomic_DNA"/>
</dbReference>
<name>A0A2A4WT82_9GAMM</name>
<sequence length="191" mass="21604">PSLNNSDDFVLEGLRALQNGAALIRVLADEQLIRSIVVFVDNISRGEFPQTSLPYKRMGQEMSVRNIDENLFVMEANAHDRFNQLIDTFVAVDTAQAMILYRTLQPLFQQASAEIGSRNVNFDDTLRSAINAVLRSPNVEGPYQLVKPSVMFLYADANIENMEEMQKQLIRIGPENTGRLKAKLRQFAEQL</sequence>
<accession>A0A2A4WT82</accession>
<dbReference type="InterPro" id="IPR021382">
    <property type="entry name" value="DUF3014"/>
</dbReference>
<comment type="caution">
    <text evidence="1">The sequence shown here is derived from an EMBL/GenBank/DDBJ whole genome shotgun (WGS) entry which is preliminary data.</text>
</comment>